<dbReference type="AlphaFoldDB" id="A0A8C8RQR7"/>
<feature type="domain" description="Dynein heavy chain tail" evidence="2">
    <location>
        <begin position="206"/>
        <end position="293"/>
    </location>
</feature>
<organism evidence="3 4">
    <name type="scientific">Pelusios castaneus</name>
    <name type="common">West African mud turtle</name>
    <dbReference type="NCBI Taxonomy" id="367368"/>
    <lineage>
        <taxon>Eukaryota</taxon>
        <taxon>Metazoa</taxon>
        <taxon>Chordata</taxon>
        <taxon>Craniata</taxon>
        <taxon>Vertebrata</taxon>
        <taxon>Euteleostomi</taxon>
        <taxon>Archelosauria</taxon>
        <taxon>Testudinata</taxon>
        <taxon>Testudines</taxon>
        <taxon>Pleurodira</taxon>
        <taxon>Pelomedusidae</taxon>
        <taxon>Pelusios</taxon>
    </lineage>
</organism>
<keyword evidence="1" id="KW-0812">Transmembrane</keyword>
<reference evidence="3" key="2">
    <citation type="submission" date="2025-09" db="UniProtKB">
        <authorList>
            <consortium name="Ensembl"/>
        </authorList>
    </citation>
    <scope>IDENTIFICATION</scope>
</reference>
<protein>
    <recommendedName>
        <fullName evidence="2">Dynein heavy chain tail domain-containing protein</fullName>
    </recommendedName>
</protein>
<keyword evidence="1" id="KW-0472">Membrane</keyword>
<name>A0A8C8RQR7_9SAUR</name>
<evidence type="ECO:0000259" key="2">
    <source>
        <dbReference type="Pfam" id="PF08385"/>
    </source>
</evidence>
<dbReference type="GO" id="GO:0051959">
    <property type="term" value="F:dynein light intermediate chain binding"/>
    <property type="evidence" value="ECO:0007669"/>
    <property type="project" value="InterPro"/>
</dbReference>
<dbReference type="InterPro" id="IPR026983">
    <property type="entry name" value="DHC"/>
</dbReference>
<evidence type="ECO:0000256" key="1">
    <source>
        <dbReference type="SAM" id="Phobius"/>
    </source>
</evidence>
<accession>A0A8C8RQR7</accession>
<sequence length="321" mass="35540">MRWPEEGTEFPAEEAPASDPRARLLGARAVRSLRVTPERWERCAGSPEARPLLRGFLEGGAGQPPLLVVTLSPAGQLALSPRLPAGPGRCKVLFFLRGAPGPLSAPPGPGELLCGDLPACPLEHFAALVEEIVAPVLTNEKNHHSWPQVVSQDIMRHVHNLKSNIFVVVGQVKGKTLLPLPAGSERVEYIDCENEKSVELVDKSLVHAIESTVIEWSYQIQGALKKESSELLLQGSNPNPKVELEFWKNRCVDLECIYNQLKTKKVRNMAELLERVQSSYFPAFKAMFRDVVEGEIWIFSPYPLVFIATVLTWLVCRGIGL</sequence>
<dbReference type="GO" id="GO:0045505">
    <property type="term" value="F:dynein intermediate chain binding"/>
    <property type="evidence" value="ECO:0007669"/>
    <property type="project" value="InterPro"/>
</dbReference>
<dbReference type="InterPro" id="IPR013594">
    <property type="entry name" value="Dynein_heavy_tail"/>
</dbReference>
<dbReference type="PANTHER" id="PTHR46961">
    <property type="entry name" value="DYNEIN HEAVY CHAIN 1, AXONEMAL-LIKE PROTEIN"/>
    <property type="match status" value="1"/>
</dbReference>
<keyword evidence="1" id="KW-1133">Transmembrane helix</keyword>
<evidence type="ECO:0000313" key="3">
    <source>
        <dbReference type="Ensembl" id="ENSPCEP00000008220.1"/>
    </source>
</evidence>
<proteinExistence type="predicted"/>
<dbReference type="GO" id="GO:0030286">
    <property type="term" value="C:dynein complex"/>
    <property type="evidence" value="ECO:0007669"/>
    <property type="project" value="InterPro"/>
</dbReference>
<keyword evidence="4" id="KW-1185">Reference proteome</keyword>
<feature type="transmembrane region" description="Helical" evidence="1">
    <location>
        <begin position="296"/>
        <end position="316"/>
    </location>
</feature>
<dbReference type="Proteomes" id="UP000694393">
    <property type="component" value="Unplaced"/>
</dbReference>
<evidence type="ECO:0000313" key="4">
    <source>
        <dbReference type="Proteomes" id="UP000694393"/>
    </source>
</evidence>
<dbReference type="PANTHER" id="PTHR46961:SF16">
    <property type="entry name" value="DYNEIN AXONEMAL HEAVY CHAIN 17-RELATED"/>
    <property type="match status" value="1"/>
</dbReference>
<dbReference type="Ensembl" id="ENSPCET00000008508.1">
    <property type="protein sequence ID" value="ENSPCEP00000008220.1"/>
    <property type="gene ID" value="ENSPCEG00000006573.1"/>
</dbReference>
<reference evidence="3" key="1">
    <citation type="submission" date="2025-08" db="UniProtKB">
        <authorList>
            <consortium name="Ensembl"/>
        </authorList>
    </citation>
    <scope>IDENTIFICATION</scope>
</reference>
<dbReference type="GO" id="GO:0007018">
    <property type="term" value="P:microtubule-based movement"/>
    <property type="evidence" value="ECO:0007669"/>
    <property type="project" value="InterPro"/>
</dbReference>
<dbReference type="Pfam" id="PF08385">
    <property type="entry name" value="DHC_N1"/>
    <property type="match status" value="1"/>
</dbReference>